<feature type="region of interest" description="Disordered" evidence="9">
    <location>
        <begin position="36"/>
        <end position="58"/>
    </location>
</feature>
<dbReference type="GO" id="GO:0006355">
    <property type="term" value="P:regulation of DNA-templated transcription"/>
    <property type="evidence" value="ECO:0007669"/>
    <property type="project" value="InterPro"/>
</dbReference>
<dbReference type="SMART" id="SM00389">
    <property type="entry name" value="HOX"/>
    <property type="match status" value="1"/>
</dbReference>
<organism evidence="11 12">
    <name type="scientific">Spinacia oleracea</name>
    <name type="common">Spinach</name>
    <dbReference type="NCBI Taxonomy" id="3562"/>
    <lineage>
        <taxon>Eukaryota</taxon>
        <taxon>Viridiplantae</taxon>
        <taxon>Streptophyta</taxon>
        <taxon>Embryophyta</taxon>
        <taxon>Tracheophyta</taxon>
        <taxon>Spermatophyta</taxon>
        <taxon>Magnoliopsida</taxon>
        <taxon>eudicotyledons</taxon>
        <taxon>Gunneridae</taxon>
        <taxon>Pentapetalae</taxon>
        <taxon>Caryophyllales</taxon>
        <taxon>Chenopodiaceae</taxon>
        <taxon>Chenopodioideae</taxon>
        <taxon>Anserineae</taxon>
        <taxon>Spinacia</taxon>
    </lineage>
</organism>
<gene>
    <name evidence="12" type="primary">LOC110803660</name>
</gene>
<comment type="similarity">
    <text evidence="2">Belongs to the TALE/BELL homeobox family.</text>
</comment>
<dbReference type="InterPro" id="IPR009057">
    <property type="entry name" value="Homeodomain-like_sf"/>
</dbReference>
<evidence type="ECO:0000313" key="11">
    <source>
        <dbReference type="Proteomes" id="UP000813463"/>
    </source>
</evidence>
<reference evidence="12" key="2">
    <citation type="submission" date="2025-08" db="UniProtKB">
        <authorList>
            <consortium name="RefSeq"/>
        </authorList>
    </citation>
    <scope>IDENTIFICATION</scope>
    <source>
        <tissue evidence="12">Leaf</tissue>
    </source>
</reference>
<dbReference type="RefSeq" id="XP_021864882.2">
    <property type="nucleotide sequence ID" value="XM_022009190.2"/>
</dbReference>
<accession>A0A9R0JBB4</accession>
<comment type="subcellular location">
    <subcellularLocation>
        <location evidence="1 8">Nucleus</location>
    </subcellularLocation>
</comment>
<dbReference type="PROSITE" id="PS50071">
    <property type="entry name" value="HOMEOBOX_2"/>
    <property type="match status" value="1"/>
</dbReference>
<feature type="domain" description="Homeobox" evidence="10">
    <location>
        <begin position="447"/>
        <end position="510"/>
    </location>
</feature>
<dbReference type="Gene3D" id="1.10.10.60">
    <property type="entry name" value="Homeodomain-like"/>
    <property type="match status" value="1"/>
</dbReference>
<dbReference type="SUPFAM" id="SSF46689">
    <property type="entry name" value="Homeodomain-like"/>
    <property type="match status" value="1"/>
</dbReference>
<dbReference type="GO" id="GO:0003677">
    <property type="term" value="F:DNA binding"/>
    <property type="evidence" value="ECO:0007669"/>
    <property type="project" value="UniProtKB-UniRule"/>
</dbReference>
<evidence type="ECO:0000256" key="2">
    <source>
        <dbReference type="ARBA" id="ARBA00006454"/>
    </source>
</evidence>
<dbReference type="InterPro" id="IPR006563">
    <property type="entry name" value="POX_dom"/>
</dbReference>
<evidence type="ECO:0000256" key="9">
    <source>
        <dbReference type="SAM" id="MobiDB-lite"/>
    </source>
</evidence>
<name>A0A9R0JBB4_SPIOL</name>
<dbReference type="InterPro" id="IPR050224">
    <property type="entry name" value="TALE_homeobox"/>
</dbReference>
<keyword evidence="4 8" id="KW-0238">DNA-binding</keyword>
<dbReference type="Pfam" id="PF07526">
    <property type="entry name" value="POX"/>
    <property type="match status" value="1"/>
</dbReference>
<keyword evidence="11" id="KW-1185">Reference proteome</keyword>
<proteinExistence type="inferred from homology"/>
<evidence type="ECO:0000259" key="10">
    <source>
        <dbReference type="PROSITE" id="PS50071"/>
    </source>
</evidence>
<keyword evidence="7 8" id="KW-0539">Nucleus</keyword>
<evidence type="ECO:0000313" key="12">
    <source>
        <dbReference type="RefSeq" id="XP_021864882.2"/>
    </source>
</evidence>
<dbReference type="GeneID" id="110803660"/>
<feature type="compositionally biased region" description="Basic residues" evidence="9">
    <location>
        <begin position="36"/>
        <end position="46"/>
    </location>
</feature>
<keyword evidence="3" id="KW-0805">Transcription regulation</keyword>
<evidence type="ECO:0000256" key="7">
    <source>
        <dbReference type="ARBA" id="ARBA00023242"/>
    </source>
</evidence>
<dbReference type="InterPro" id="IPR008422">
    <property type="entry name" value="KN_HD"/>
</dbReference>
<feature type="DNA-binding region" description="Homeobox" evidence="8">
    <location>
        <begin position="449"/>
        <end position="511"/>
    </location>
</feature>
<evidence type="ECO:0000256" key="8">
    <source>
        <dbReference type="PROSITE-ProRule" id="PRU00108"/>
    </source>
</evidence>
<dbReference type="GO" id="GO:0005634">
    <property type="term" value="C:nucleus"/>
    <property type="evidence" value="ECO:0000318"/>
    <property type="project" value="GO_Central"/>
</dbReference>
<reference evidence="11" key="1">
    <citation type="journal article" date="2021" name="Nat. Commun.">
        <title>Genomic analyses provide insights into spinach domestication and the genetic basis of agronomic traits.</title>
        <authorList>
            <person name="Cai X."/>
            <person name="Sun X."/>
            <person name="Xu C."/>
            <person name="Sun H."/>
            <person name="Wang X."/>
            <person name="Ge C."/>
            <person name="Zhang Z."/>
            <person name="Wang Q."/>
            <person name="Fei Z."/>
            <person name="Jiao C."/>
            <person name="Wang Q."/>
        </authorList>
    </citation>
    <scope>NUCLEOTIDE SEQUENCE [LARGE SCALE GENOMIC DNA]</scope>
    <source>
        <strain evidence="11">cv. Varoflay</strain>
    </source>
</reference>
<dbReference type="SMART" id="SM00574">
    <property type="entry name" value="POX"/>
    <property type="match status" value="1"/>
</dbReference>
<feature type="region of interest" description="Disordered" evidence="9">
    <location>
        <begin position="542"/>
        <end position="566"/>
    </location>
</feature>
<evidence type="ECO:0000256" key="1">
    <source>
        <dbReference type="ARBA" id="ARBA00004123"/>
    </source>
</evidence>
<dbReference type="AlphaFoldDB" id="A0A9R0JBB4"/>
<dbReference type="KEGG" id="soe:110803660"/>
<sequence>MEMRNNFMPELHVAQQRRRDKLRVQHFEELQQSNNFHHHQHQHHQHQQQNSSSTSPMLLPPPEMLHFMAASHSSNPFPNIHPTRFVTPSTSDSCDTHQQQQQQQQPMQGCENWVQRHMVVPEFLVHNQTPEIDYQNNNVQSWGSGGGGGGGGGGNELPLLPPNFISHHQSNDGGGLSLSLSSNQMCEYQHIGDLRELKPFESGTISSVVKQSMNSGIPKLECGSNDQVQDVAGCSIQVHRNVGPLGPFTGYAAILKSSKFLKPAQHILDEFLSAAGLWRGSEEDENDPSLTTSRSHNMADCSTAMVSKMDGGNDLSGRSPSYESYRPDCHERKAKLLYMQEEVCKRHKQYHQQMQMVMSAFDSVPGLSNATPYISRSIKTISRHFRCLKNAIADQLKHIKRALGEDLSSPTSFLRGDSSSSSLRYDQNFAKVRSGAIGGTGHMGQQNHVWRPQRGLPERAVSVLRAWLFDHFLHPYPTDNDKQMLANQTGLTRNQVSNWFINARVRLWKPMVEEIHMLETKGSSHSEPNSNNSVMSIIEKNRQAAAAGNQSGCKPPPPPQPSDPVCDKELECLVPSSSLERSRGDQNTINTEQLFRKCSRLESHQVPSSMDNSFMGFLPYQRRGIELGGIGAVSLTLGLRHGSETTQQQLQHQFLPQGMPFGGIHDFST</sequence>
<feature type="compositionally biased region" description="Low complexity" evidence="9">
    <location>
        <begin position="47"/>
        <end position="57"/>
    </location>
</feature>
<protein>
    <submittedName>
        <fullName evidence="12">BEL1-like homeodomain protein 9</fullName>
    </submittedName>
</protein>
<evidence type="ECO:0000256" key="3">
    <source>
        <dbReference type="ARBA" id="ARBA00023015"/>
    </source>
</evidence>
<keyword evidence="5 8" id="KW-0371">Homeobox</keyword>
<keyword evidence="6" id="KW-0804">Transcription</keyword>
<evidence type="ECO:0000256" key="4">
    <source>
        <dbReference type="ARBA" id="ARBA00023125"/>
    </source>
</evidence>
<evidence type="ECO:0000256" key="5">
    <source>
        <dbReference type="ARBA" id="ARBA00023155"/>
    </source>
</evidence>
<dbReference type="Pfam" id="PF05920">
    <property type="entry name" value="Homeobox_KN"/>
    <property type="match status" value="1"/>
</dbReference>
<dbReference type="CDD" id="cd00086">
    <property type="entry name" value="homeodomain"/>
    <property type="match status" value="1"/>
</dbReference>
<dbReference type="Proteomes" id="UP000813463">
    <property type="component" value="Chromosome 2"/>
</dbReference>
<dbReference type="PANTHER" id="PTHR11850">
    <property type="entry name" value="HOMEOBOX PROTEIN TRANSCRIPTION FACTORS"/>
    <property type="match status" value="1"/>
</dbReference>
<dbReference type="InterPro" id="IPR001356">
    <property type="entry name" value="HD"/>
</dbReference>
<evidence type="ECO:0000256" key="6">
    <source>
        <dbReference type="ARBA" id="ARBA00023163"/>
    </source>
</evidence>